<evidence type="ECO:0000259" key="5">
    <source>
        <dbReference type="Pfam" id="PF01494"/>
    </source>
</evidence>
<name>A0A9W8ZND1_9PLEO</name>
<evidence type="ECO:0000256" key="1">
    <source>
        <dbReference type="ARBA" id="ARBA00022630"/>
    </source>
</evidence>
<keyword evidence="1" id="KW-0285">Flavoprotein</keyword>
<dbReference type="InterPro" id="IPR036188">
    <property type="entry name" value="FAD/NAD-bd_sf"/>
</dbReference>
<dbReference type="Gene3D" id="3.50.50.60">
    <property type="entry name" value="FAD/NAD(P)-binding domain"/>
    <property type="match status" value="1"/>
</dbReference>
<dbReference type="Proteomes" id="UP001140510">
    <property type="component" value="Unassembled WGS sequence"/>
</dbReference>
<dbReference type="PRINTS" id="PR00420">
    <property type="entry name" value="RNGMNOXGNASE"/>
</dbReference>
<evidence type="ECO:0000256" key="3">
    <source>
        <dbReference type="ARBA" id="ARBA00023002"/>
    </source>
</evidence>
<dbReference type="PANTHER" id="PTHR46972">
    <property type="entry name" value="MONOOXYGENASE ASQM-RELATED"/>
    <property type="match status" value="1"/>
</dbReference>
<keyword evidence="7" id="KW-1185">Reference proteome</keyword>
<protein>
    <recommendedName>
        <fullName evidence="5">FAD-binding domain-containing protein</fullName>
    </recommendedName>
</protein>
<dbReference type="Pfam" id="PF01494">
    <property type="entry name" value="FAD_binding_3"/>
    <property type="match status" value="1"/>
</dbReference>
<dbReference type="GO" id="GO:0071949">
    <property type="term" value="F:FAD binding"/>
    <property type="evidence" value="ECO:0007669"/>
    <property type="project" value="InterPro"/>
</dbReference>
<evidence type="ECO:0000313" key="7">
    <source>
        <dbReference type="Proteomes" id="UP001140510"/>
    </source>
</evidence>
<evidence type="ECO:0000256" key="2">
    <source>
        <dbReference type="ARBA" id="ARBA00022827"/>
    </source>
</evidence>
<accession>A0A9W8ZND1</accession>
<feature type="domain" description="FAD-binding" evidence="5">
    <location>
        <begin position="63"/>
        <end position="254"/>
    </location>
</feature>
<comment type="caution">
    <text evidence="6">The sequence shown here is derived from an EMBL/GenBank/DDBJ whole genome shotgun (WGS) entry which is preliminary data.</text>
</comment>
<evidence type="ECO:0000313" key="6">
    <source>
        <dbReference type="EMBL" id="KAJ4410167.1"/>
    </source>
</evidence>
<dbReference type="EMBL" id="JAPEVA010000009">
    <property type="protein sequence ID" value="KAJ4410167.1"/>
    <property type="molecule type" value="Genomic_DNA"/>
</dbReference>
<keyword evidence="4" id="KW-0503">Monooxygenase</keyword>
<evidence type="ECO:0000256" key="4">
    <source>
        <dbReference type="ARBA" id="ARBA00023033"/>
    </source>
</evidence>
<dbReference type="GO" id="GO:0004497">
    <property type="term" value="F:monooxygenase activity"/>
    <property type="evidence" value="ECO:0007669"/>
    <property type="project" value="UniProtKB-KW"/>
</dbReference>
<reference evidence="6" key="1">
    <citation type="submission" date="2022-10" db="EMBL/GenBank/DDBJ databases">
        <title>Tapping the CABI collections for fungal endophytes: first genome assemblies for Collariella, Neodidymelliopsis, Ascochyta clinopodiicola, Didymella pomorum, Didymosphaeria variabile, Neocosmospora piperis and Neocucurbitaria cava.</title>
        <authorList>
            <person name="Hill R."/>
        </authorList>
    </citation>
    <scope>NUCLEOTIDE SEQUENCE</scope>
    <source>
        <strain evidence="6">IMI 355091</strain>
    </source>
</reference>
<dbReference type="AlphaFoldDB" id="A0A9W8ZND1"/>
<dbReference type="SUPFAM" id="SSF51905">
    <property type="entry name" value="FAD/NAD(P)-binding domain"/>
    <property type="match status" value="1"/>
</dbReference>
<gene>
    <name evidence="6" type="ORF">N0V91_002176</name>
</gene>
<proteinExistence type="predicted"/>
<dbReference type="OrthoDB" id="655030at2759"/>
<dbReference type="PANTHER" id="PTHR46972:SF1">
    <property type="entry name" value="FAD DEPENDENT OXIDOREDUCTASE DOMAIN-CONTAINING PROTEIN"/>
    <property type="match status" value="1"/>
</dbReference>
<sequence>MMGRVCFLQEAPEIDRAVLRKMLVESVPATSVKWGWKLASVRETVSSGLELSFSNGETLSGFDLIVGADGAWSKTRMLLSPDKPHYSGLGGWTMSISNAKESAPEAYEFVNRGSMLCYSDGKSLSGQQMGDGSINISHWGLYREDFTSQCGFDHENLEAAREYILKELDEWAPLLKNLVKSANEGATWRNLYELPVGWTWPHKNGITLLGDAAHVMTPFAGIGVNTAFHDAMELTKQIVAFTQAGEFADLDSYVVRYEKAMFEYAHRSQALTEGSKRDMLLTPGAPRTTIESWILRHTKEEVPAWAHLLLTELVYAGFWVYKHFV</sequence>
<keyword evidence="3" id="KW-0560">Oxidoreductase</keyword>
<organism evidence="6 7">
    <name type="scientific">Didymella pomorum</name>
    <dbReference type="NCBI Taxonomy" id="749634"/>
    <lineage>
        <taxon>Eukaryota</taxon>
        <taxon>Fungi</taxon>
        <taxon>Dikarya</taxon>
        <taxon>Ascomycota</taxon>
        <taxon>Pezizomycotina</taxon>
        <taxon>Dothideomycetes</taxon>
        <taxon>Pleosporomycetidae</taxon>
        <taxon>Pleosporales</taxon>
        <taxon>Pleosporineae</taxon>
        <taxon>Didymellaceae</taxon>
        <taxon>Didymella</taxon>
    </lineage>
</organism>
<dbReference type="InterPro" id="IPR002938">
    <property type="entry name" value="FAD-bd"/>
</dbReference>
<keyword evidence="2" id="KW-0274">FAD</keyword>